<organism evidence="8">
    <name type="scientific">Albugo laibachii Nc14</name>
    <dbReference type="NCBI Taxonomy" id="890382"/>
    <lineage>
        <taxon>Eukaryota</taxon>
        <taxon>Sar</taxon>
        <taxon>Stramenopiles</taxon>
        <taxon>Oomycota</taxon>
        <taxon>Peronosporomycetes</taxon>
        <taxon>Albuginales</taxon>
        <taxon>Albuginaceae</taxon>
        <taxon>Albugo</taxon>
    </lineage>
</organism>
<feature type="region of interest" description="Disordered" evidence="6">
    <location>
        <begin position="753"/>
        <end position="805"/>
    </location>
</feature>
<name>F0WP83_9STRA</name>
<dbReference type="InterPro" id="IPR027640">
    <property type="entry name" value="Kinesin-like_fam"/>
</dbReference>
<sequence length="805" mass="91424">MGECTERIHRLHTNSIKQMKESLNALKRDVSLSIRLCSQDFALLGQELVTSLELKQRQEKRLQRKLQVEKEKRLELLHKCQRQSLGLRSERSMRLFCRIRPDAHGSKPLQSAKHIPNDREDSLSHIKGYRNRTHLVIKKGLTDSKEHRNESIQISSSTNGNVDKKFQFPRVFSETCTQLEIFEEILPVLHPVVYSGSHACIFAYGQTDSGKTYTMQGTNESPGIYHHTGALLFHLIQNQNYCYEFKVSMQIVEIYNDEIYDLVAINCERNAQNLDLLSPSPKGMHAKLEHKCHREIRHGDHGIQLQNVSKVMVESAEEIRSTITTAKKNAKLLSSSTQERSKRSHNIVILDIERKEKGGSTDLDGKQYGRIVLVDLAGSEKLPKTETTHIPRIRDAKCVNKSLAALSDVMIAIEAREKHIPYRNSKLTHLLQETLGHPDRNIVMLVHISPNSSDLKETLNTLKFANRISESQNLHTTEHSEHNETGRLNAIISVQQKQLECLQDKLKQETELKRKYEKRLEDYRLDEAKRRNRDDEDFKNQQNHRGLSPFSSRSALRMSSPASSMDPLPYMTRRWSLYASRNKEHDRYGGNVQPPSTFPMEGQENVNANILSSSKITPGKTFFSPHKKITSIDFGSSKNYSDKRSSEPQVTKTKKRPAVEVRSILKKHRRDDPEQSKSTLSDDIQNLDTPCDSASQRLLSAQSASKQVSFCMSPNPTSLDYSPRKVPMTPSSPYPITASHPLRERVVLAPPRAGRTSVATESITVSSVAGPASRVRTSLPSTPTASRIRTSLTNESKPRWSAGWK</sequence>
<dbReference type="InterPro" id="IPR019821">
    <property type="entry name" value="Kinesin_motor_CS"/>
</dbReference>
<reference evidence="8" key="1">
    <citation type="journal article" date="2011" name="PLoS Biol.">
        <title>Gene gain and loss during evolution of obligate parasitism in the white rust pathogen of Arabidopsis thaliana.</title>
        <authorList>
            <person name="Kemen E."/>
            <person name="Gardiner A."/>
            <person name="Schultz-Larsen T."/>
            <person name="Kemen A.C."/>
            <person name="Balmuth A.L."/>
            <person name="Robert-Seilaniantz A."/>
            <person name="Bailey K."/>
            <person name="Holub E."/>
            <person name="Studholme D.J."/>
            <person name="Maclean D."/>
            <person name="Jones J.D."/>
        </authorList>
    </citation>
    <scope>NUCLEOTIDE SEQUENCE</scope>
</reference>
<keyword evidence="5" id="KW-0175">Coiled coil</keyword>
<evidence type="ECO:0000256" key="5">
    <source>
        <dbReference type="SAM" id="Coils"/>
    </source>
</evidence>
<dbReference type="PANTHER" id="PTHR47972:SF28">
    <property type="entry name" value="KINESIN-LIKE PROTEIN KLP-3"/>
    <property type="match status" value="1"/>
</dbReference>
<feature type="binding site" evidence="3">
    <location>
        <begin position="205"/>
        <end position="212"/>
    </location>
    <ligand>
        <name>ATP</name>
        <dbReference type="ChEBI" id="CHEBI:30616"/>
    </ligand>
</feature>
<keyword evidence="4" id="KW-0493">Microtubule</keyword>
<dbReference type="HOGENOM" id="CLU_001485_2_2_1"/>
<keyword evidence="1 3" id="KW-0547">Nucleotide-binding</keyword>
<dbReference type="Pfam" id="PF00225">
    <property type="entry name" value="Kinesin"/>
    <property type="match status" value="1"/>
</dbReference>
<accession>F0WP83</accession>
<evidence type="ECO:0000256" key="2">
    <source>
        <dbReference type="ARBA" id="ARBA00022840"/>
    </source>
</evidence>
<dbReference type="AlphaFoldDB" id="F0WP83"/>
<dbReference type="SMART" id="SM00129">
    <property type="entry name" value="KISc"/>
    <property type="match status" value="1"/>
</dbReference>
<feature type="compositionally biased region" description="Polar residues" evidence="6">
    <location>
        <begin position="676"/>
        <end position="688"/>
    </location>
</feature>
<dbReference type="EMBL" id="FR824226">
    <property type="protein sequence ID" value="CCA23129.1"/>
    <property type="molecule type" value="Genomic_DNA"/>
</dbReference>
<evidence type="ECO:0000256" key="3">
    <source>
        <dbReference type="PROSITE-ProRule" id="PRU00283"/>
    </source>
</evidence>
<dbReference type="Gene3D" id="3.40.850.10">
    <property type="entry name" value="Kinesin motor domain"/>
    <property type="match status" value="1"/>
</dbReference>
<feature type="region of interest" description="Disordered" evidence="6">
    <location>
        <begin position="532"/>
        <end position="565"/>
    </location>
</feature>
<dbReference type="SUPFAM" id="SSF52540">
    <property type="entry name" value="P-loop containing nucleoside triphosphate hydrolases"/>
    <property type="match status" value="1"/>
</dbReference>
<feature type="coiled-coil region" evidence="5">
    <location>
        <begin position="492"/>
        <end position="526"/>
    </location>
</feature>
<reference evidence="8" key="2">
    <citation type="submission" date="2011-02" db="EMBL/GenBank/DDBJ databases">
        <authorList>
            <person name="MacLean D."/>
        </authorList>
    </citation>
    <scope>NUCLEOTIDE SEQUENCE</scope>
</reference>
<evidence type="ECO:0000256" key="1">
    <source>
        <dbReference type="ARBA" id="ARBA00022741"/>
    </source>
</evidence>
<keyword evidence="2 3" id="KW-0067">ATP-binding</keyword>
<protein>
    <recommendedName>
        <fullName evidence="4">Kinesin-like protein</fullName>
    </recommendedName>
</protein>
<gene>
    <name evidence="8" type="primary">AlNc14C181G8231</name>
    <name evidence="8" type="ORF">ALNC14_092720</name>
</gene>
<dbReference type="GO" id="GO:0005874">
    <property type="term" value="C:microtubule"/>
    <property type="evidence" value="ECO:0007669"/>
    <property type="project" value="UniProtKB-KW"/>
</dbReference>
<dbReference type="GO" id="GO:0007018">
    <property type="term" value="P:microtubule-based movement"/>
    <property type="evidence" value="ECO:0007669"/>
    <property type="project" value="InterPro"/>
</dbReference>
<dbReference type="InterPro" id="IPR001752">
    <property type="entry name" value="Kinesin_motor_dom"/>
</dbReference>
<proteinExistence type="inferred from homology"/>
<feature type="domain" description="Kinesin motor" evidence="7">
    <location>
        <begin position="92"/>
        <end position="471"/>
    </location>
</feature>
<feature type="compositionally biased region" description="Polar residues" evidence="6">
    <location>
        <begin position="540"/>
        <end position="554"/>
    </location>
</feature>
<dbReference type="PROSITE" id="PS00411">
    <property type="entry name" value="KINESIN_MOTOR_1"/>
    <property type="match status" value="1"/>
</dbReference>
<dbReference type="GO" id="GO:0005524">
    <property type="term" value="F:ATP binding"/>
    <property type="evidence" value="ECO:0007669"/>
    <property type="project" value="UniProtKB-UniRule"/>
</dbReference>
<dbReference type="PANTHER" id="PTHR47972">
    <property type="entry name" value="KINESIN-LIKE PROTEIN KLP-3"/>
    <property type="match status" value="1"/>
</dbReference>
<feature type="region of interest" description="Disordered" evidence="6">
    <location>
        <begin position="633"/>
        <end position="688"/>
    </location>
</feature>
<dbReference type="PROSITE" id="PS50067">
    <property type="entry name" value="KINESIN_MOTOR_2"/>
    <property type="match status" value="1"/>
</dbReference>
<evidence type="ECO:0000256" key="6">
    <source>
        <dbReference type="SAM" id="MobiDB-lite"/>
    </source>
</evidence>
<feature type="compositionally biased region" description="Polar residues" evidence="6">
    <location>
        <begin position="775"/>
        <end position="795"/>
    </location>
</feature>
<dbReference type="GO" id="GO:0003777">
    <property type="term" value="F:microtubule motor activity"/>
    <property type="evidence" value="ECO:0007669"/>
    <property type="project" value="InterPro"/>
</dbReference>
<feature type="compositionally biased region" description="Polar residues" evidence="6">
    <location>
        <begin position="757"/>
        <end position="767"/>
    </location>
</feature>
<keyword evidence="3 4" id="KW-0505">Motor protein</keyword>
<dbReference type="InterPro" id="IPR027417">
    <property type="entry name" value="P-loop_NTPase"/>
</dbReference>
<dbReference type="InterPro" id="IPR036961">
    <property type="entry name" value="Kinesin_motor_dom_sf"/>
</dbReference>
<dbReference type="GO" id="GO:0008017">
    <property type="term" value="F:microtubule binding"/>
    <property type="evidence" value="ECO:0007669"/>
    <property type="project" value="InterPro"/>
</dbReference>
<dbReference type="PRINTS" id="PR00380">
    <property type="entry name" value="KINESINHEAVY"/>
</dbReference>
<evidence type="ECO:0000256" key="4">
    <source>
        <dbReference type="RuleBase" id="RU000394"/>
    </source>
</evidence>
<evidence type="ECO:0000259" key="7">
    <source>
        <dbReference type="PROSITE" id="PS50067"/>
    </source>
</evidence>
<comment type="similarity">
    <text evidence="3 4">Belongs to the TRAFAC class myosin-kinesin ATPase superfamily. Kinesin family.</text>
</comment>
<evidence type="ECO:0000313" key="8">
    <source>
        <dbReference type="EMBL" id="CCA23129.1"/>
    </source>
</evidence>